<keyword evidence="6" id="KW-0560">Oxidoreductase</keyword>
<keyword evidence="4" id="KW-0479">Metal-binding</keyword>
<dbReference type="GO" id="GO:0006979">
    <property type="term" value="P:response to oxidative stress"/>
    <property type="evidence" value="ECO:0007669"/>
    <property type="project" value="InterPro"/>
</dbReference>
<keyword evidence="5" id="KW-0862">Zinc</keyword>
<evidence type="ECO:0000256" key="4">
    <source>
        <dbReference type="ARBA" id="ARBA00022723"/>
    </source>
</evidence>
<dbReference type="PANTHER" id="PTHR10173">
    <property type="entry name" value="METHIONINE SULFOXIDE REDUCTASE"/>
    <property type="match status" value="1"/>
</dbReference>
<evidence type="ECO:0000259" key="8">
    <source>
        <dbReference type="PROSITE" id="PS51790"/>
    </source>
</evidence>
<reference evidence="9 10" key="1">
    <citation type="submission" date="2016-10" db="EMBL/GenBank/DDBJ databases">
        <authorList>
            <person name="de Groot N.N."/>
        </authorList>
    </citation>
    <scope>NUCLEOTIDE SEQUENCE [LARGE SCALE GENOMIC DNA]</scope>
    <source>
        <strain evidence="9 10">CGMCC 1.9157</strain>
    </source>
</reference>
<dbReference type="NCBIfam" id="TIGR00357">
    <property type="entry name" value="peptide-methionine (R)-S-oxide reductase MsrB"/>
    <property type="match status" value="1"/>
</dbReference>
<dbReference type="STRING" id="655353.SAMN04488056_104289"/>
<organism evidence="9 10">
    <name type="scientific">Cohaesibacter marisflavi</name>
    <dbReference type="NCBI Taxonomy" id="655353"/>
    <lineage>
        <taxon>Bacteria</taxon>
        <taxon>Pseudomonadati</taxon>
        <taxon>Pseudomonadota</taxon>
        <taxon>Alphaproteobacteria</taxon>
        <taxon>Hyphomicrobiales</taxon>
        <taxon>Cohaesibacteraceae</taxon>
    </lineage>
</organism>
<dbReference type="PROSITE" id="PS51790">
    <property type="entry name" value="MSRB"/>
    <property type="match status" value="1"/>
</dbReference>
<proteinExistence type="inferred from homology"/>
<dbReference type="InterPro" id="IPR028427">
    <property type="entry name" value="Met_Sox_Rdtase_MsrB"/>
</dbReference>
<dbReference type="FunFam" id="2.170.150.20:FF:000001">
    <property type="entry name" value="Peptide methionine sulfoxide reductase MsrB"/>
    <property type="match status" value="1"/>
</dbReference>
<evidence type="ECO:0000313" key="10">
    <source>
        <dbReference type="Proteomes" id="UP000199236"/>
    </source>
</evidence>
<dbReference type="EMBL" id="FOVR01000004">
    <property type="protein sequence ID" value="SFO29352.1"/>
    <property type="molecule type" value="Genomic_DNA"/>
</dbReference>
<protein>
    <recommendedName>
        <fullName evidence="3">peptide-methionine (R)-S-oxide reductase</fullName>
        <ecNumber evidence="3">1.8.4.12</ecNumber>
    </recommendedName>
</protein>
<dbReference type="SUPFAM" id="SSF51316">
    <property type="entry name" value="Mss4-like"/>
    <property type="match status" value="1"/>
</dbReference>
<dbReference type="PANTHER" id="PTHR10173:SF57">
    <property type="entry name" value="PEPTIDE-METHIONINE (R)-S-OXIDE REDUCTASE"/>
    <property type="match status" value="1"/>
</dbReference>
<dbReference type="InterPro" id="IPR006311">
    <property type="entry name" value="TAT_signal"/>
</dbReference>
<dbReference type="GO" id="GO:0005737">
    <property type="term" value="C:cytoplasm"/>
    <property type="evidence" value="ECO:0007669"/>
    <property type="project" value="TreeGrafter"/>
</dbReference>
<dbReference type="GO" id="GO:0030091">
    <property type="term" value="P:protein repair"/>
    <property type="evidence" value="ECO:0007669"/>
    <property type="project" value="InterPro"/>
</dbReference>
<dbReference type="PROSITE" id="PS51318">
    <property type="entry name" value="TAT"/>
    <property type="match status" value="1"/>
</dbReference>
<evidence type="ECO:0000256" key="3">
    <source>
        <dbReference type="ARBA" id="ARBA00012499"/>
    </source>
</evidence>
<evidence type="ECO:0000256" key="7">
    <source>
        <dbReference type="ARBA" id="ARBA00048488"/>
    </source>
</evidence>
<dbReference type="Proteomes" id="UP000199236">
    <property type="component" value="Unassembled WGS sequence"/>
</dbReference>
<sequence length="163" mass="18123">MERRRFLLSGAAALVGAVAAGTFFERRSHATEAESFPLQLSEAEWREKLTKEQFEVLRKEGTERAFTSPLNDEKRAGIFHCAGCDQALYSSEAKYDSGTGWPSFYEALPEAVGTKEDRSFFMTRTEVHCSNCGGHQGHIFDDGPQPTGKRYCINGVAMTFKPA</sequence>
<dbReference type="Pfam" id="PF01641">
    <property type="entry name" value="SelR"/>
    <property type="match status" value="1"/>
</dbReference>
<dbReference type="OrthoDB" id="9785497at2"/>
<dbReference type="RefSeq" id="WP_090071855.1">
    <property type="nucleotide sequence ID" value="NZ_FOVR01000004.1"/>
</dbReference>
<gene>
    <name evidence="9" type="ORF">SAMN04488056_104289</name>
</gene>
<keyword evidence="10" id="KW-1185">Reference proteome</keyword>
<dbReference type="InterPro" id="IPR011057">
    <property type="entry name" value="Mss4-like_sf"/>
</dbReference>
<evidence type="ECO:0000256" key="1">
    <source>
        <dbReference type="ARBA" id="ARBA00001947"/>
    </source>
</evidence>
<accession>A0A1I5G036</accession>
<name>A0A1I5G036_9HYPH</name>
<comment type="catalytic activity">
    <reaction evidence="7">
        <text>L-methionyl-[protein] + [thioredoxin]-disulfide + H2O = L-methionyl-(R)-S-oxide-[protein] + [thioredoxin]-dithiol</text>
        <dbReference type="Rhea" id="RHEA:24164"/>
        <dbReference type="Rhea" id="RHEA-COMP:10698"/>
        <dbReference type="Rhea" id="RHEA-COMP:10700"/>
        <dbReference type="Rhea" id="RHEA-COMP:12313"/>
        <dbReference type="Rhea" id="RHEA-COMP:12314"/>
        <dbReference type="ChEBI" id="CHEBI:15377"/>
        <dbReference type="ChEBI" id="CHEBI:16044"/>
        <dbReference type="ChEBI" id="CHEBI:29950"/>
        <dbReference type="ChEBI" id="CHEBI:45764"/>
        <dbReference type="ChEBI" id="CHEBI:50058"/>
        <dbReference type="EC" id="1.8.4.12"/>
    </reaction>
</comment>
<comment type="cofactor">
    <cofactor evidence="1">
        <name>Zn(2+)</name>
        <dbReference type="ChEBI" id="CHEBI:29105"/>
    </cofactor>
</comment>
<evidence type="ECO:0000313" key="9">
    <source>
        <dbReference type="EMBL" id="SFO29352.1"/>
    </source>
</evidence>
<dbReference type="GO" id="GO:0033743">
    <property type="term" value="F:peptide-methionine (R)-S-oxide reductase activity"/>
    <property type="evidence" value="ECO:0007669"/>
    <property type="project" value="UniProtKB-EC"/>
</dbReference>
<dbReference type="AlphaFoldDB" id="A0A1I5G036"/>
<dbReference type="EC" id="1.8.4.12" evidence="3"/>
<evidence type="ECO:0000256" key="6">
    <source>
        <dbReference type="ARBA" id="ARBA00023002"/>
    </source>
</evidence>
<evidence type="ECO:0000256" key="2">
    <source>
        <dbReference type="ARBA" id="ARBA00007174"/>
    </source>
</evidence>
<dbReference type="Gene3D" id="2.170.150.20">
    <property type="entry name" value="Peptide methionine sulfoxide reductase"/>
    <property type="match status" value="1"/>
</dbReference>
<evidence type="ECO:0000256" key="5">
    <source>
        <dbReference type="ARBA" id="ARBA00022833"/>
    </source>
</evidence>
<dbReference type="GO" id="GO:0046872">
    <property type="term" value="F:metal ion binding"/>
    <property type="evidence" value="ECO:0007669"/>
    <property type="project" value="UniProtKB-KW"/>
</dbReference>
<comment type="similarity">
    <text evidence="2">Belongs to the MsrB Met sulfoxide reductase family.</text>
</comment>
<feature type="domain" description="MsrB" evidence="8">
    <location>
        <begin position="42"/>
        <end position="163"/>
    </location>
</feature>
<dbReference type="InterPro" id="IPR002579">
    <property type="entry name" value="Met_Sox_Rdtase_MsrB_dom"/>
</dbReference>